<sequence>MALFFKRNKRYIMRALGVLSPSLATRLNKEDKYILEIDSLKIPLALIHIPDTAFDETDDQYADVVLVKKKGFSLNYRDFGVIENAWKKLKDTDQDTYYPIGSEFCGEILKIGKNVTHLNVGDYVIANCSYPQASHNAPPGIPSNHASKELEIYHKGKLIKVPNNIPVEQASGISIGIRDGDVYD</sequence>
<name>A0A9E8MTC6_9FLAO</name>
<proteinExistence type="predicted"/>
<dbReference type="InterPro" id="IPR011032">
    <property type="entry name" value="GroES-like_sf"/>
</dbReference>
<dbReference type="Gene3D" id="3.90.180.10">
    <property type="entry name" value="Medium-chain alcohol dehydrogenases, catalytic domain"/>
    <property type="match status" value="1"/>
</dbReference>
<feature type="domain" description="Alcohol dehydrogenase-like N-terminal" evidence="1">
    <location>
        <begin position="63"/>
        <end position="132"/>
    </location>
</feature>
<gene>
    <name evidence="2" type="ORF">N7U66_12820</name>
</gene>
<accession>A0A9E8MTC6</accession>
<reference evidence="2" key="1">
    <citation type="submission" date="2022-11" db="EMBL/GenBank/DDBJ databases">
        <title>Lacinutrix neustonica HL-RS19T sp. nov., isolated from the surface microlayer sample of brackish Lake Shihwa.</title>
        <authorList>
            <person name="Choi J.Y."/>
            <person name="Hwang C.Y."/>
        </authorList>
    </citation>
    <scope>NUCLEOTIDE SEQUENCE</scope>
    <source>
        <strain evidence="2">HL-RS19</strain>
    </source>
</reference>
<dbReference type="Pfam" id="PF08240">
    <property type="entry name" value="ADH_N"/>
    <property type="match status" value="1"/>
</dbReference>
<dbReference type="SUPFAM" id="SSF50129">
    <property type="entry name" value="GroES-like"/>
    <property type="match status" value="1"/>
</dbReference>
<dbReference type="Proteomes" id="UP001164705">
    <property type="component" value="Chromosome"/>
</dbReference>
<dbReference type="RefSeq" id="WP_267675610.1">
    <property type="nucleotide sequence ID" value="NZ_CP113088.1"/>
</dbReference>
<protein>
    <submittedName>
        <fullName evidence="2">Alcohol dehydrogenase catalytic domain-containing protein</fullName>
    </submittedName>
</protein>
<dbReference type="AlphaFoldDB" id="A0A9E8MTC6"/>
<organism evidence="2 3">
    <name type="scientific">Lacinutrix neustonica</name>
    <dbReference type="NCBI Taxonomy" id="2980107"/>
    <lineage>
        <taxon>Bacteria</taxon>
        <taxon>Pseudomonadati</taxon>
        <taxon>Bacteroidota</taxon>
        <taxon>Flavobacteriia</taxon>
        <taxon>Flavobacteriales</taxon>
        <taxon>Flavobacteriaceae</taxon>
        <taxon>Lacinutrix</taxon>
    </lineage>
</organism>
<keyword evidence="3" id="KW-1185">Reference proteome</keyword>
<evidence type="ECO:0000259" key="1">
    <source>
        <dbReference type="Pfam" id="PF08240"/>
    </source>
</evidence>
<dbReference type="KEGG" id="lnu:N7U66_12820"/>
<evidence type="ECO:0000313" key="3">
    <source>
        <dbReference type="Proteomes" id="UP001164705"/>
    </source>
</evidence>
<evidence type="ECO:0000313" key="2">
    <source>
        <dbReference type="EMBL" id="WAC01058.1"/>
    </source>
</evidence>
<dbReference type="InterPro" id="IPR013154">
    <property type="entry name" value="ADH-like_N"/>
</dbReference>
<dbReference type="EMBL" id="CP113088">
    <property type="protein sequence ID" value="WAC01058.1"/>
    <property type="molecule type" value="Genomic_DNA"/>
</dbReference>